<sequence length="340" mass="37410">MKRFMDDNRLMYIVMAATVLLVLSIMIGFSVSLDQDKSGSDEAGGEEGSYSYHVAMVGGDPSDVFWESLYEEARTAGAKVGIYAEDFGAALNEDYSTSELVRMAIDSRVDGIVIETDATEDIESLISQAEQAGIPVVTLMEDVPDSGRISYVGANDYTLGEMYGQEVLKAVEKDGASVDVLVPVNEEESSPSFIYTGISETVAQTSRDISVSTVRTGEDREFVSEERVRGILLDEENRPDVLVCLNVVDTISAYQCVRDYNLVGKVKIIGYYSSPEILEGIQKGVIQSTIMVNAQEAGRLCMEAMEEYLSQRYTSEYFPVSVELINEKNVDAYIQEESGE</sequence>
<protein>
    <submittedName>
        <fullName evidence="6">Substrate-binding domain-containing protein</fullName>
    </submittedName>
</protein>
<evidence type="ECO:0000256" key="1">
    <source>
        <dbReference type="ARBA" id="ARBA00004196"/>
    </source>
</evidence>
<feature type="domain" description="Periplasmic binding protein" evidence="5">
    <location>
        <begin position="55"/>
        <end position="310"/>
    </location>
</feature>
<dbReference type="EMBL" id="DYVY01000178">
    <property type="protein sequence ID" value="HJF95214.1"/>
    <property type="molecule type" value="Genomic_DNA"/>
</dbReference>
<proteinExistence type="inferred from homology"/>
<keyword evidence="4" id="KW-1133">Transmembrane helix</keyword>
<feature type="transmembrane region" description="Helical" evidence="4">
    <location>
        <begin position="12"/>
        <end position="33"/>
    </location>
</feature>
<keyword evidence="4" id="KW-0472">Membrane</keyword>
<evidence type="ECO:0000313" key="7">
    <source>
        <dbReference type="Proteomes" id="UP000769156"/>
    </source>
</evidence>
<dbReference type="Proteomes" id="UP000769156">
    <property type="component" value="Unassembled WGS sequence"/>
</dbReference>
<dbReference type="GO" id="GO:0030313">
    <property type="term" value="C:cell envelope"/>
    <property type="evidence" value="ECO:0007669"/>
    <property type="project" value="UniProtKB-SubCell"/>
</dbReference>
<organism evidence="6 7">
    <name type="scientific">Lachnoclostridium phocaeense</name>
    <dbReference type="NCBI Taxonomy" id="1871021"/>
    <lineage>
        <taxon>Bacteria</taxon>
        <taxon>Bacillati</taxon>
        <taxon>Bacillota</taxon>
        <taxon>Clostridia</taxon>
        <taxon>Lachnospirales</taxon>
        <taxon>Lachnospiraceae</taxon>
    </lineage>
</organism>
<dbReference type="InterPro" id="IPR028082">
    <property type="entry name" value="Peripla_BP_I"/>
</dbReference>
<comment type="subcellular location">
    <subcellularLocation>
        <location evidence="1">Cell envelope</location>
    </subcellularLocation>
</comment>
<keyword evidence="3" id="KW-0732">Signal</keyword>
<comment type="caution">
    <text evidence="6">The sequence shown here is derived from an EMBL/GenBank/DDBJ whole genome shotgun (WGS) entry which is preliminary data.</text>
</comment>
<evidence type="ECO:0000313" key="6">
    <source>
        <dbReference type="EMBL" id="HJF95214.1"/>
    </source>
</evidence>
<gene>
    <name evidence="6" type="ORF">K8V82_10575</name>
</gene>
<dbReference type="PANTHER" id="PTHR46847">
    <property type="entry name" value="D-ALLOSE-BINDING PERIPLASMIC PROTEIN-RELATED"/>
    <property type="match status" value="1"/>
</dbReference>
<keyword evidence="4" id="KW-0812">Transmembrane</keyword>
<dbReference type="SUPFAM" id="SSF53822">
    <property type="entry name" value="Periplasmic binding protein-like I"/>
    <property type="match status" value="1"/>
</dbReference>
<evidence type="ECO:0000259" key="5">
    <source>
        <dbReference type="Pfam" id="PF13407"/>
    </source>
</evidence>
<accession>A0A921LFD2</accession>
<dbReference type="AlphaFoldDB" id="A0A921LFD2"/>
<reference evidence="6" key="1">
    <citation type="journal article" date="2021" name="PeerJ">
        <title>Extensive microbial diversity within the chicken gut microbiome revealed by metagenomics and culture.</title>
        <authorList>
            <person name="Gilroy R."/>
            <person name="Ravi A."/>
            <person name="Getino M."/>
            <person name="Pursley I."/>
            <person name="Horton D.L."/>
            <person name="Alikhan N.F."/>
            <person name="Baker D."/>
            <person name="Gharbi K."/>
            <person name="Hall N."/>
            <person name="Watson M."/>
            <person name="Adriaenssens E.M."/>
            <person name="Foster-Nyarko E."/>
            <person name="Jarju S."/>
            <person name="Secka A."/>
            <person name="Antonio M."/>
            <person name="Oren A."/>
            <person name="Chaudhuri R.R."/>
            <person name="La Ragione R."/>
            <person name="Hildebrand F."/>
            <person name="Pallen M.J."/>
        </authorList>
    </citation>
    <scope>NUCLEOTIDE SEQUENCE</scope>
    <source>
        <strain evidence="6">ChiSjej5B23-16112</strain>
    </source>
</reference>
<dbReference type="Pfam" id="PF13407">
    <property type="entry name" value="Peripla_BP_4"/>
    <property type="match status" value="1"/>
</dbReference>
<evidence type="ECO:0000256" key="2">
    <source>
        <dbReference type="ARBA" id="ARBA00007639"/>
    </source>
</evidence>
<comment type="similarity">
    <text evidence="2">Belongs to the bacterial solute-binding protein 2 family.</text>
</comment>
<dbReference type="PANTHER" id="PTHR46847:SF1">
    <property type="entry name" value="D-ALLOSE-BINDING PERIPLASMIC PROTEIN-RELATED"/>
    <property type="match status" value="1"/>
</dbReference>
<dbReference type="GO" id="GO:0030246">
    <property type="term" value="F:carbohydrate binding"/>
    <property type="evidence" value="ECO:0007669"/>
    <property type="project" value="UniProtKB-ARBA"/>
</dbReference>
<dbReference type="Gene3D" id="3.40.50.2300">
    <property type="match status" value="2"/>
</dbReference>
<reference evidence="6" key="2">
    <citation type="submission" date="2021-09" db="EMBL/GenBank/DDBJ databases">
        <authorList>
            <person name="Gilroy R."/>
        </authorList>
    </citation>
    <scope>NUCLEOTIDE SEQUENCE</scope>
    <source>
        <strain evidence="6">ChiSjej5B23-16112</strain>
    </source>
</reference>
<dbReference type="InterPro" id="IPR025997">
    <property type="entry name" value="SBP_2_dom"/>
</dbReference>
<evidence type="ECO:0000256" key="3">
    <source>
        <dbReference type="ARBA" id="ARBA00022729"/>
    </source>
</evidence>
<evidence type="ECO:0000256" key="4">
    <source>
        <dbReference type="SAM" id="Phobius"/>
    </source>
</evidence>
<name>A0A921LFD2_9FIRM</name>